<dbReference type="AlphaFoldDB" id="A0A3A4ZEE2"/>
<accession>A0A3A4ZEE2</accession>
<evidence type="ECO:0000259" key="1">
    <source>
        <dbReference type="Pfam" id="PF00534"/>
    </source>
</evidence>
<comment type="caution">
    <text evidence="2">The sequence shown here is derived from an EMBL/GenBank/DDBJ whole genome shotgun (WGS) entry which is preliminary data.</text>
</comment>
<proteinExistence type="predicted"/>
<feature type="non-terminal residue" evidence="2">
    <location>
        <position position="1"/>
    </location>
</feature>
<evidence type="ECO:0000313" key="2">
    <source>
        <dbReference type="EMBL" id="RJR27584.1"/>
    </source>
</evidence>
<dbReference type="Proteomes" id="UP000265540">
    <property type="component" value="Unassembled WGS sequence"/>
</dbReference>
<protein>
    <submittedName>
        <fullName evidence="2">Glycosyltransferase</fullName>
    </submittedName>
</protein>
<sequence length="278" mass="31115">VCFSHMIPEFTILAAPLLKLKRIRIVTWYAHPTVTRRLQLAHHLSDRMVASLAAAYPYKHDKLTVVGQGIDTELFTPDATVPEEPPSILYAGRLSPVKDLTTLLKAAALLWSKRVTRFHVNIVGGPAVDDDKVYVQSLHTQVEELGLKDTVSFWPPVPMTELPSWYRKCTVGVNLTPTGSGDKVVLEAMSCARLCLAANEGFTETMGNYAEKLLFRHGDPEDLAEKLHWVLTLTAAELKEIGAYLRKNVEEYHSLRGLAGRLISLFEELRSDVQKQEI</sequence>
<dbReference type="CDD" id="cd03801">
    <property type="entry name" value="GT4_PimA-like"/>
    <property type="match status" value="1"/>
</dbReference>
<dbReference type="SUPFAM" id="SSF53756">
    <property type="entry name" value="UDP-Glycosyltransferase/glycogen phosphorylase"/>
    <property type="match status" value="1"/>
</dbReference>
<organism evidence="2 3">
    <name type="scientific">candidate division WWE3 bacterium</name>
    <dbReference type="NCBI Taxonomy" id="2053526"/>
    <lineage>
        <taxon>Bacteria</taxon>
        <taxon>Katanobacteria</taxon>
    </lineage>
</organism>
<dbReference type="PANTHER" id="PTHR12526:SF637">
    <property type="entry name" value="GLYCOSYLTRANSFERASE EPSF-RELATED"/>
    <property type="match status" value="1"/>
</dbReference>
<dbReference type="GO" id="GO:0016757">
    <property type="term" value="F:glycosyltransferase activity"/>
    <property type="evidence" value="ECO:0007669"/>
    <property type="project" value="InterPro"/>
</dbReference>
<reference evidence="2 3" key="1">
    <citation type="journal article" date="2017" name="ISME J.">
        <title>Energy and carbon metabolisms in a deep terrestrial subsurface fluid microbial community.</title>
        <authorList>
            <person name="Momper L."/>
            <person name="Jungbluth S.P."/>
            <person name="Lee M.D."/>
            <person name="Amend J.P."/>
        </authorList>
    </citation>
    <scope>NUCLEOTIDE SEQUENCE [LARGE SCALE GENOMIC DNA]</scope>
    <source>
        <strain evidence="2">SURF_46</strain>
    </source>
</reference>
<evidence type="ECO:0000313" key="3">
    <source>
        <dbReference type="Proteomes" id="UP000265540"/>
    </source>
</evidence>
<dbReference type="PANTHER" id="PTHR12526">
    <property type="entry name" value="GLYCOSYLTRANSFERASE"/>
    <property type="match status" value="1"/>
</dbReference>
<feature type="domain" description="Glycosyl transferase family 1" evidence="1">
    <location>
        <begin position="79"/>
        <end position="238"/>
    </location>
</feature>
<keyword evidence="2" id="KW-0808">Transferase</keyword>
<dbReference type="Gene3D" id="3.40.50.2000">
    <property type="entry name" value="Glycogen Phosphorylase B"/>
    <property type="match status" value="1"/>
</dbReference>
<dbReference type="Pfam" id="PF00534">
    <property type="entry name" value="Glycos_transf_1"/>
    <property type="match status" value="1"/>
</dbReference>
<dbReference type="EMBL" id="QZJF01000009">
    <property type="protein sequence ID" value="RJR27584.1"/>
    <property type="molecule type" value="Genomic_DNA"/>
</dbReference>
<gene>
    <name evidence="2" type="ORF">C4561_01955</name>
</gene>
<name>A0A3A4ZEE2_UNCKA</name>
<dbReference type="InterPro" id="IPR001296">
    <property type="entry name" value="Glyco_trans_1"/>
</dbReference>